<feature type="transmembrane region" description="Helical" evidence="5">
    <location>
        <begin position="46"/>
        <end position="68"/>
    </location>
</feature>
<dbReference type="InterPro" id="IPR039297">
    <property type="entry name" value="COX7a"/>
</dbReference>
<evidence type="ECO:0000256" key="2">
    <source>
        <dbReference type="ARBA" id="ARBA00022792"/>
    </source>
</evidence>
<keyword evidence="5" id="KW-1133">Transmembrane helix</keyword>
<dbReference type="OrthoDB" id="62312at2759"/>
<dbReference type="GeneID" id="20083756"/>
<evidence type="ECO:0000313" key="6">
    <source>
        <dbReference type="EMBL" id="ETW01087.1"/>
    </source>
</evidence>
<evidence type="ECO:0000256" key="4">
    <source>
        <dbReference type="ARBA" id="ARBA00023136"/>
    </source>
</evidence>
<evidence type="ECO:0000256" key="5">
    <source>
        <dbReference type="SAM" id="Phobius"/>
    </source>
</evidence>
<name>A0A024U5B2_9STRA</name>
<organism evidence="6">
    <name type="scientific">Aphanomyces invadans</name>
    <dbReference type="NCBI Taxonomy" id="157072"/>
    <lineage>
        <taxon>Eukaryota</taxon>
        <taxon>Sar</taxon>
        <taxon>Stramenopiles</taxon>
        <taxon>Oomycota</taxon>
        <taxon>Saprolegniomycetes</taxon>
        <taxon>Saprolegniales</taxon>
        <taxon>Verrucalvaceae</taxon>
        <taxon>Aphanomyces</taxon>
    </lineage>
</organism>
<dbReference type="AlphaFoldDB" id="A0A024U5B2"/>
<evidence type="ECO:0000256" key="3">
    <source>
        <dbReference type="ARBA" id="ARBA00023128"/>
    </source>
</evidence>
<keyword evidence="5" id="KW-0812">Transmembrane</keyword>
<comment type="subcellular location">
    <subcellularLocation>
        <location evidence="1">Mitochondrion inner membrane</location>
    </subcellularLocation>
</comment>
<dbReference type="GO" id="GO:0005743">
    <property type="term" value="C:mitochondrial inner membrane"/>
    <property type="evidence" value="ECO:0007669"/>
    <property type="project" value="UniProtKB-SubCell"/>
</dbReference>
<accession>A0A024U5B2</accession>
<dbReference type="Pfam" id="PF02238">
    <property type="entry name" value="COX7a"/>
    <property type="match status" value="1"/>
</dbReference>
<reference evidence="6" key="1">
    <citation type="submission" date="2013-12" db="EMBL/GenBank/DDBJ databases">
        <title>The Genome Sequence of Aphanomyces invadans NJM9701.</title>
        <authorList>
            <consortium name="The Broad Institute Genomics Platform"/>
            <person name="Russ C."/>
            <person name="Tyler B."/>
            <person name="van West P."/>
            <person name="Dieguez-Uribeondo J."/>
            <person name="Young S.K."/>
            <person name="Zeng Q."/>
            <person name="Gargeya S."/>
            <person name="Fitzgerald M."/>
            <person name="Abouelleil A."/>
            <person name="Alvarado L."/>
            <person name="Chapman S.B."/>
            <person name="Gainer-Dewar J."/>
            <person name="Goldberg J."/>
            <person name="Griggs A."/>
            <person name="Gujja S."/>
            <person name="Hansen M."/>
            <person name="Howarth C."/>
            <person name="Imamovic A."/>
            <person name="Ireland A."/>
            <person name="Larimer J."/>
            <person name="McCowan C."/>
            <person name="Murphy C."/>
            <person name="Pearson M."/>
            <person name="Poon T.W."/>
            <person name="Priest M."/>
            <person name="Roberts A."/>
            <person name="Saif S."/>
            <person name="Shea T."/>
            <person name="Sykes S."/>
            <person name="Wortman J."/>
            <person name="Nusbaum C."/>
            <person name="Birren B."/>
        </authorList>
    </citation>
    <scope>NUCLEOTIDE SEQUENCE [LARGE SCALE GENOMIC DNA]</scope>
    <source>
        <strain evidence="6">NJM9701</strain>
    </source>
</reference>
<gene>
    <name evidence="6" type="ORF">H310_06706</name>
</gene>
<evidence type="ECO:0000256" key="1">
    <source>
        <dbReference type="ARBA" id="ARBA00004273"/>
    </source>
</evidence>
<keyword evidence="2" id="KW-0999">Mitochondrion inner membrane</keyword>
<protein>
    <submittedName>
        <fullName evidence="6">Uncharacterized protein</fullName>
    </submittedName>
</protein>
<dbReference type="EMBL" id="KI913963">
    <property type="protein sequence ID" value="ETW01087.1"/>
    <property type="molecule type" value="Genomic_DNA"/>
</dbReference>
<keyword evidence="3" id="KW-0496">Mitochondrion</keyword>
<dbReference type="RefSeq" id="XP_008870085.1">
    <property type="nucleotide sequence ID" value="XM_008871863.1"/>
</dbReference>
<keyword evidence="4 5" id="KW-0472">Membrane</keyword>
<dbReference type="VEuPathDB" id="FungiDB:H310_06706"/>
<sequence>MKESPQSKLLNACPDVTIASTSGFAAVDDTESAMESSGTSSNASTGLLLVAAVVGVVVASVLVAKVVFRKPQTSEKQRAVALNTPNGAGIFADPMSPIRNLVKYPNNVKNMQAMFNKHPHLHGAENPTFLKGPNDQAIFYTSLALFGLGTVQTLRGWVNMSVGWGKKD</sequence>
<proteinExistence type="predicted"/>